<reference evidence="2" key="1">
    <citation type="journal article" date="2020" name="Nature">
        <title>Giant virus diversity and host interactions through global metagenomics.</title>
        <authorList>
            <person name="Schulz F."/>
            <person name="Roux S."/>
            <person name="Paez-Espino D."/>
            <person name="Jungbluth S."/>
            <person name="Walsh D.A."/>
            <person name="Denef V.J."/>
            <person name="McMahon K.D."/>
            <person name="Konstantinidis K.T."/>
            <person name="Eloe-Fadrosh E.A."/>
            <person name="Kyrpides N.C."/>
            <person name="Woyke T."/>
        </authorList>
    </citation>
    <scope>NUCLEOTIDE SEQUENCE</scope>
    <source>
        <strain evidence="2">GVMAG-M-3300024301-20</strain>
    </source>
</reference>
<dbReference type="AlphaFoldDB" id="A0A6C0ITB2"/>
<feature type="region of interest" description="Disordered" evidence="1">
    <location>
        <begin position="384"/>
        <end position="410"/>
    </location>
</feature>
<evidence type="ECO:0000313" key="2">
    <source>
        <dbReference type="EMBL" id="QHT95810.1"/>
    </source>
</evidence>
<sequence>MSTEISPPEEFAKIINEFTSDILNTFPEYTGIIGRWWNRSIQEGELVEKKRNTENLFVFKHCIKVFPERFFDILYQNADMFGEQSEVNTEFLPGIVFKQLWLCDISEKTRITIWNYLKLILFAVIGSVHNTSELGDTAKLFEAINEDELKTKLQETFESMKDIFDNNSNFSSDASNNVNFDFVDGSSSNPFNMPNPDELHNHINGLMGGKLGKLAMELAEETANDLNLDMENMTNTKDVFEKLFKNPSKLMNMVKNVGSKLDEKIKSGEIKESELMEEGMDLLNKMKNMPGMDNMQKIFSQMGMPGLGKGSKMNMGAMESQLNKNMKTAKMKERMREKAENLSKMKDAGFCNMSDANINQKQNQMDCKLSDEEIFKIFSTGEKVEKTPRGAKPININTNTSNKKAKKNKK</sequence>
<evidence type="ECO:0000256" key="1">
    <source>
        <dbReference type="SAM" id="MobiDB-lite"/>
    </source>
</evidence>
<name>A0A6C0ITB2_9ZZZZ</name>
<proteinExistence type="predicted"/>
<feature type="compositionally biased region" description="Low complexity" evidence="1">
    <location>
        <begin position="392"/>
        <end position="402"/>
    </location>
</feature>
<accession>A0A6C0ITB2</accession>
<protein>
    <submittedName>
        <fullName evidence="2">Uncharacterized protein</fullName>
    </submittedName>
</protein>
<organism evidence="2">
    <name type="scientific">viral metagenome</name>
    <dbReference type="NCBI Taxonomy" id="1070528"/>
    <lineage>
        <taxon>unclassified sequences</taxon>
        <taxon>metagenomes</taxon>
        <taxon>organismal metagenomes</taxon>
    </lineage>
</organism>
<dbReference type="EMBL" id="MN740246">
    <property type="protein sequence ID" value="QHT95810.1"/>
    <property type="molecule type" value="Genomic_DNA"/>
</dbReference>